<evidence type="ECO:0000313" key="2">
    <source>
        <dbReference type="Proteomes" id="UP000292082"/>
    </source>
</evidence>
<dbReference type="AlphaFoldDB" id="A0A4Q9PXC6"/>
<accession>A0A4Q9PXC6</accession>
<keyword evidence="2" id="KW-1185">Reference proteome</keyword>
<evidence type="ECO:0000313" key="1">
    <source>
        <dbReference type="EMBL" id="TBU59367.1"/>
    </source>
</evidence>
<dbReference type="EMBL" id="ML145114">
    <property type="protein sequence ID" value="TBU59367.1"/>
    <property type="molecule type" value="Genomic_DNA"/>
</dbReference>
<sequence length="106" mass="11746">MRNPYRHCLEGFLGRSNAIGCSPGSRTMPLRPGGAFEGCIDRRIYRVSSRLDARVTKRHDVGWPVQQVYAGSESRPRADCSRIWGNAGATWPSNDSLVFAHPASKD</sequence>
<name>A0A4Q9PXC6_9APHY</name>
<reference evidence="1 2" key="1">
    <citation type="submission" date="2019-01" db="EMBL/GenBank/DDBJ databases">
        <title>Draft genome sequences of three monokaryotic isolates of the white-rot basidiomycete fungus Dichomitus squalens.</title>
        <authorList>
            <consortium name="DOE Joint Genome Institute"/>
            <person name="Lopez S.C."/>
            <person name="Andreopoulos B."/>
            <person name="Pangilinan J."/>
            <person name="Lipzen A."/>
            <person name="Riley R."/>
            <person name="Ahrendt S."/>
            <person name="Ng V."/>
            <person name="Barry K."/>
            <person name="Daum C."/>
            <person name="Grigoriev I.V."/>
            <person name="Hilden K.S."/>
            <person name="Makela M.R."/>
            <person name="de Vries R.P."/>
        </authorList>
    </citation>
    <scope>NUCLEOTIDE SEQUENCE [LARGE SCALE GENOMIC DNA]</scope>
    <source>
        <strain evidence="1 2">CBS 464.89</strain>
    </source>
</reference>
<proteinExistence type="predicted"/>
<gene>
    <name evidence="1" type="ORF">BD310DRAFT_877036</name>
</gene>
<protein>
    <submittedName>
        <fullName evidence="1">Uncharacterized protein</fullName>
    </submittedName>
</protein>
<dbReference type="Proteomes" id="UP000292082">
    <property type="component" value="Unassembled WGS sequence"/>
</dbReference>
<organism evidence="1 2">
    <name type="scientific">Dichomitus squalens</name>
    <dbReference type="NCBI Taxonomy" id="114155"/>
    <lineage>
        <taxon>Eukaryota</taxon>
        <taxon>Fungi</taxon>
        <taxon>Dikarya</taxon>
        <taxon>Basidiomycota</taxon>
        <taxon>Agaricomycotina</taxon>
        <taxon>Agaricomycetes</taxon>
        <taxon>Polyporales</taxon>
        <taxon>Polyporaceae</taxon>
        <taxon>Dichomitus</taxon>
    </lineage>
</organism>